<dbReference type="Gene3D" id="3.40.50.10390">
    <property type="entry name" value="Gingipain r, domain 1"/>
    <property type="match status" value="1"/>
</dbReference>
<gene>
    <name evidence="1" type="ORF">DRP53_09995</name>
</gene>
<sequence>LVVLSSRKKLAQLGDIKQIETVVGNYFERFDGTSYLIYHDSPPFPLDPVSDDPESIRSLLNSFEDKFLPIDYLTILGGDEIIPFFRLPNPCEDDDEYVLSDNPYASRDDEYLIPERAVGRIPSAGNIDFMLGQFDKEYSGDDAFGLSAKVWQEASREVYRIIDDPKDLEIAPPITLDQFDPDWLKGKRYLYFNLHGSDISPYWYGQDGSNFPRALGPSLTTMASGVVGSEACYGAYIVEKKIEESLALSFLKSDRCLGMVGSTTIAYGPFVPPSSEADRLIKYFFQYLEMGLDLGMALKSAKVDFARRKMRWKGFLDEDDQKTLIQFILLGDPLRRVRDERGMD</sequence>
<proteinExistence type="predicted"/>
<evidence type="ECO:0000313" key="1">
    <source>
        <dbReference type="EMBL" id="RKX68787.1"/>
    </source>
</evidence>
<evidence type="ECO:0000313" key="2">
    <source>
        <dbReference type="Proteomes" id="UP000268469"/>
    </source>
</evidence>
<protein>
    <recommendedName>
        <fullName evidence="3">Gingipain domain-containing protein</fullName>
    </recommendedName>
</protein>
<comment type="caution">
    <text evidence="1">The sequence shown here is derived from an EMBL/GenBank/DDBJ whole genome shotgun (WGS) entry which is preliminary data.</text>
</comment>
<evidence type="ECO:0008006" key="3">
    <source>
        <dbReference type="Google" id="ProtNLM"/>
    </source>
</evidence>
<feature type="non-terminal residue" evidence="1">
    <location>
        <position position="1"/>
    </location>
</feature>
<reference evidence="1 2" key="1">
    <citation type="submission" date="2018-06" db="EMBL/GenBank/DDBJ databases">
        <title>Extensive metabolic versatility and redundancy in microbially diverse, dynamic hydrothermal sediments.</title>
        <authorList>
            <person name="Dombrowski N."/>
            <person name="Teske A."/>
            <person name="Baker B.J."/>
        </authorList>
    </citation>
    <scope>NUCLEOTIDE SEQUENCE [LARGE SCALE GENOMIC DNA]</scope>
    <source>
        <strain evidence="1">B36_G15</strain>
    </source>
</reference>
<accession>A0A660SDM4</accession>
<organism evidence="1 2">
    <name type="scientific">candidate division WOR-3 bacterium</name>
    <dbReference type="NCBI Taxonomy" id="2052148"/>
    <lineage>
        <taxon>Bacteria</taxon>
        <taxon>Bacteria division WOR-3</taxon>
    </lineage>
</organism>
<dbReference type="InterPro" id="IPR029031">
    <property type="entry name" value="Gingipain_N_sf"/>
</dbReference>
<name>A0A660SDM4_UNCW3</name>
<dbReference type="Proteomes" id="UP000268469">
    <property type="component" value="Unassembled WGS sequence"/>
</dbReference>
<dbReference type="EMBL" id="QNBE01000130">
    <property type="protein sequence ID" value="RKX68787.1"/>
    <property type="molecule type" value="Genomic_DNA"/>
</dbReference>
<dbReference type="AlphaFoldDB" id="A0A660SDM4"/>